<sequence>MEKILEKLRSNSLLLKILSVMLLSVICVATLTLSISIRASEDVYVDTFTESNSQIIGQIRENMGRFNDEISEIMSVIKNNWAFRSYLTSEDRSSATASYTQYSMVWNLEHALPPDYFEKMSIVLVGVNGSSYLSSDAGLTVSVEELLDSAVTQETRRQPNRILYQYVDDGFTTLTQGDSAIVASTGLNYAGGQSNYGYAYVVIPQEVLRDFYSSFSSDANSLMLLDSEGRIISSTQKELIGFKNLELLETAQQVEENSLPYGEIVQSGRQMAVVAQEIPHWNFHLVGLIDRESILRAVGSYKPIEIMTLLVVLCVFAIMFLVVRKTTRPIHSLVAEMKQVTQGDFSRHIPVEGNYEVRELATAFNYMLDGLDSYMEQIMTIEDEKREAEIRALQMQINPHFIYNTLASLKWMIWQGNSESAVQAIDSFSRLLRGTISKREERIPAAEELDNLKDYVFLQHLRFGEQIQVRFSLAEDCRNCLMPKLTLQPFVENAFFHAFSGAEEGSIFVSVRRRGNDLVSEIIDNGSGMKQEEVGRTLSTGGKADHFTGIGIKNVDDRIKLLYGAQYGVSISSEPGKGTAVTITIPAQEKESKDPTNL</sequence>
<keyword evidence="9" id="KW-0472">Membrane</keyword>
<dbReference type="InterPro" id="IPR003594">
    <property type="entry name" value="HATPase_dom"/>
</dbReference>
<keyword evidence="7" id="KW-0902">Two-component regulatory system</keyword>
<evidence type="ECO:0000256" key="8">
    <source>
        <dbReference type="SAM" id="Coils"/>
    </source>
</evidence>
<dbReference type="SUPFAM" id="SSF158472">
    <property type="entry name" value="HAMP domain-like"/>
    <property type="match status" value="1"/>
</dbReference>
<accession>A0ABS9MLR1</accession>
<keyword evidence="9" id="KW-0812">Transmembrane</keyword>
<evidence type="ECO:0000256" key="6">
    <source>
        <dbReference type="ARBA" id="ARBA00022777"/>
    </source>
</evidence>
<dbReference type="PROSITE" id="PS50109">
    <property type="entry name" value="HIS_KIN"/>
    <property type="match status" value="1"/>
</dbReference>
<dbReference type="Gene3D" id="6.10.340.10">
    <property type="match status" value="1"/>
</dbReference>
<protein>
    <recommendedName>
        <fullName evidence="3">histidine kinase</fullName>
        <ecNumber evidence="3">2.7.13.3</ecNumber>
    </recommendedName>
</protein>
<evidence type="ECO:0000256" key="7">
    <source>
        <dbReference type="ARBA" id="ARBA00023012"/>
    </source>
</evidence>
<proteinExistence type="predicted"/>
<feature type="transmembrane region" description="Helical" evidence="9">
    <location>
        <begin position="306"/>
        <end position="323"/>
    </location>
</feature>
<dbReference type="Gene3D" id="3.30.565.10">
    <property type="entry name" value="Histidine kinase-like ATPase, C-terminal domain"/>
    <property type="match status" value="1"/>
</dbReference>
<comment type="catalytic activity">
    <reaction evidence="1">
        <text>ATP + protein L-histidine = ADP + protein N-phospho-L-histidine.</text>
        <dbReference type="EC" id="2.7.13.3"/>
    </reaction>
</comment>
<comment type="caution">
    <text evidence="12">The sequence shown here is derived from an EMBL/GenBank/DDBJ whole genome shotgun (WGS) entry which is preliminary data.</text>
</comment>
<dbReference type="CDD" id="cd06225">
    <property type="entry name" value="HAMP"/>
    <property type="match status" value="1"/>
</dbReference>
<keyword evidence="6 12" id="KW-0418">Kinase</keyword>
<evidence type="ECO:0000256" key="1">
    <source>
        <dbReference type="ARBA" id="ARBA00000085"/>
    </source>
</evidence>
<feature type="domain" description="Histidine kinase" evidence="10">
    <location>
        <begin position="487"/>
        <end position="589"/>
    </location>
</feature>
<keyword evidence="4" id="KW-0597">Phosphoprotein</keyword>
<dbReference type="Pfam" id="PF06580">
    <property type="entry name" value="His_kinase"/>
    <property type="match status" value="1"/>
</dbReference>
<organism evidence="12 13">
    <name type="scientific">Anaeromassilibacillus senegalensis</name>
    <dbReference type="NCBI Taxonomy" id="1673717"/>
    <lineage>
        <taxon>Bacteria</taxon>
        <taxon>Bacillati</taxon>
        <taxon>Bacillota</taxon>
        <taxon>Clostridia</taxon>
        <taxon>Eubacteriales</taxon>
        <taxon>Acutalibacteraceae</taxon>
        <taxon>Anaeromassilibacillus</taxon>
    </lineage>
</organism>
<feature type="coiled-coil region" evidence="8">
    <location>
        <begin position="371"/>
        <end position="398"/>
    </location>
</feature>
<evidence type="ECO:0000256" key="2">
    <source>
        <dbReference type="ARBA" id="ARBA00004370"/>
    </source>
</evidence>
<evidence type="ECO:0000259" key="10">
    <source>
        <dbReference type="PROSITE" id="PS50109"/>
    </source>
</evidence>
<evidence type="ECO:0000256" key="9">
    <source>
        <dbReference type="SAM" id="Phobius"/>
    </source>
</evidence>
<comment type="subcellular location">
    <subcellularLocation>
        <location evidence="2">Membrane</location>
    </subcellularLocation>
</comment>
<dbReference type="PANTHER" id="PTHR34220">
    <property type="entry name" value="SENSOR HISTIDINE KINASE YPDA"/>
    <property type="match status" value="1"/>
</dbReference>
<dbReference type="InterPro" id="IPR003660">
    <property type="entry name" value="HAMP_dom"/>
</dbReference>
<evidence type="ECO:0000259" key="11">
    <source>
        <dbReference type="PROSITE" id="PS50885"/>
    </source>
</evidence>
<evidence type="ECO:0000313" key="12">
    <source>
        <dbReference type="EMBL" id="MCG4611433.1"/>
    </source>
</evidence>
<keyword evidence="9" id="KW-1133">Transmembrane helix</keyword>
<dbReference type="InterPro" id="IPR005467">
    <property type="entry name" value="His_kinase_dom"/>
</dbReference>
<gene>
    <name evidence="12" type="ORF">L0P57_10900</name>
</gene>
<dbReference type="InterPro" id="IPR004358">
    <property type="entry name" value="Sig_transdc_His_kin-like_C"/>
</dbReference>
<dbReference type="GO" id="GO:0016301">
    <property type="term" value="F:kinase activity"/>
    <property type="evidence" value="ECO:0007669"/>
    <property type="project" value="UniProtKB-KW"/>
</dbReference>
<evidence type="ECO:0000256" key="4">
    <source>
        <dbReference type="ARBA" id="ARBA00022553"/>
    </source>
</evidence>
<dbReference type="InterPro" id="IPR010559">
    <property type="entry name" value="Sig_transdc_His_kin_internal"/>
</dbReference>
<dbReference type="InterPro" id="IPR036890">
    <property type="entry name" value="HATPase_C_sf"/>
</dbReference>
<keyword evidence="5" id="KW-0808">Transferase</keyword>
<feature type="transmembrane region" description="Helical" evidence="9">
    <location>
        <begin position="12"/>
        <end position="35"/>
    </location>
</feature>
<dbReference type="InterPro" id="IPR050640">
    <property type="entry name" value="Bact_2-comp_sensor_kinase"/>
</dbReference>
<evidence type="ECO:0000256" key="3">
    <source>
        <dbReference type="ARBA" id="ARBA00012438"/>
    </source>
</evidence>
<evidence type="ECO:0000313" key="13">
    <source>
        <dbReference type="Proteomes" id="UP001298681"/>
    </source>
</evidence>
<dbReference type="PROSITE" id="PS50885">
    <property type="entry name" value="HAMP"/>
    <property type="match status" value="1"/>
</dbReference>
<dbReference type="PRINTS" id="PR00344">
    <property type="entry name" value="BCTRLSENSOR"/>
</dbReference>
<dbReference type="Pfam" id="PF02518">
    <property type="entry name" value="HATPase_c"/>
    <property type="match status" value="1"/>
</dbReference>
<evidence type="ECO:0000256" key="5">
    <source>
        <dbReference type="ARBA" id="ARBA00022679"/>
    </source>
</evidence>
<dbReference type="SMART" id="SM00304">
    <property type="entry name" value="HAMP"/>
    <property type="match status" value="1"/>
</dbReference>
<keyword evidence="13" id="KW-1185">Reference proteome</keyword>
<dbReference type="Proteomes" id="UP001298681">
    <property type="component" value="Unassembled WGS sequence"/>
</dbReference>
<feature type="domain" description="HAMP" evidence="11">
    <location>
        <begin position="324"/>
        <end position="376"/>
    </location>
</feature>
<keyword evidence="8" id="KW-0175">Coiled coil</keyword>
<name>A0ABS9MLR1_9FIRM</name>
<dbReference type="SUPFAM" id="SSF55874">
    <property type="entry name" value="ATPase domain of HSP90 chaperone/DNA topoisomerase II/histidine kinase"/>
    <property type="match status" value="1"/>
</dbReference>
<dbReference type="RefSeq" id="WP_172749735.1">
    <property type="nucleotide sequence ID" value="NZ_JAKNHQ010000015.1"/>
</dbReference>
<dbReference type="EC" id="2.7.13.3" evidence="3"/>
<dbReference type="Pfam" id="PF00672">
    <property type="entry name" value="HAMP"/>
    <property type="match status" value="1"/>
</dbReference>
<dbReference type="PANTHER" id="PTHR34220:SF7">
    <property type="entry name" value="SENSOR HISTIDINE KINASE YPDA"/>
    <property type="match status" value="1"/>
</dbReference>
<dbReference type="EMBL" id="JAKNHQ010000015">
    <property type="protein sequence ID" value="MCG4611433.1"/>
    <property type="molecule type" value="Genomic_DNA"/>
</dbReference>
<reference evidence="12 13" key="1">
    <citation type="submission" date="2022-01" db="EMBL/GenBank/DDBJ databases">
        <title>Collection of gut derived symbiotic bacterial strains cultured from healthy donors.</title>
        <authorList>
            <person name="Lin H."/>
            <person name="Kohout C."/>
            <person name="Waligurski E."/>
            <person name="Pamer E.G."/>
        </authorList>
    </citation>
    <scope>NUCLEOTIDE SEQUENCE [LARGE SCALE GENOMIC DNA]</scope>
    <source>
        <strain evidence="12 13">DFI.7.58</strain>
    </source>
</reference>